<comment type="caution">
    <text evidence="4">The sequence shown here is derived from an EMBL/GenBank/DDBJ whole genome shotgun (WGS) entry which is preliminary data.</text>
</comment>
<dbReference type="PANTHER" id="PTHR45138">
    <property type="entry name" value="REGULATORY COMPONENTS OF SENSORY TRANSDUCTION SYSTEM"/>
    <property type="match status" value="1"/>
</dbReference>
<dbReference type="CDD" id="cd01949">
    <property type="entry name" value="GGDEF"/>
    <property type="match status" value="1"/>
</dbReference>
<dbReference type="InterPro" id="IPR001789">
    <property type="entry name" value="Sig_transdc_resp-reg_receiver"/>
</dbReference>
<dbReference type="Pfam" id="PF00990">
    <property type="entry name" value="GGDEF"/>
    <property type="match status" value="1"/>
</dbReference>
<reference evidence="4 5" key="1">
    <citation type="journal article" date="2016" name="Nat. Commun.">
        <title>Thousands of microbial genomes shed light on interconnected biogeochemical processes in an aquifer system.</title>
        <authorList>
            <person name="Anantharaman K."/>
            <person name="Brown C.T."/>
            <person name="Hug L.A."/>
            <person name="Sharon I."/>
            <person name="Castelle C.J."/>
            <person name="Probst A.J."/>
            <person name="Thomas B.C."/>
            <person name="Singh A."/>
            <person name="Wilkins M.J."/>
            <person name="Karaoz U."/>
            <person name="Brodie E.L."/>
            <person name="Williams K.H."/>
            <person name="Hubbard S.S."/>
            <person name="Banfield J.F."/>
        </authorList>
    </citation>
    <scope>NUCLEOTIDE SEQUENCE [LARGE SCALE GENOMIC DNA]</scope>
</reference>
<feature type="domain" description="Response regulatory" evidence="2">
    <location>
        <begin position="1"/>
        <end position="102"/>
    </location>
</feature>
<dbReference type="InterPro" id="IPR011006">
    <property type="entry name" value="CheY-like_superfamily"/>
</dbReference>
<dbReference type="SUPFAM" id="SSF52172">
    <property type="entry name" value="CheY-like"/>
    <property type="match status" value="1"/>
</dbReference>
<dbReference type="Proteomes" id="UP000178797">
    <property type="component" value="Unassembled WGS sequence"/>
</dbReference>
<dbReference type="SMART" id="SM00448">
    <property type="entry name" value="REC"/>
    <property type="match status" value="1"/>
</dbReference>
<dbReference type="EMBL" id="MGDE01000026">
    <property type="protein sequence ID" value="OGL47622.1"/>
    <property type="molecule type" value="Genomic_DNA"/>
</dbReference>
<evidence type="ECO:0008006" key="6">
    <source>
        <dbReference type="Google" id="ProtNLM"/>
    </source>
</evidence>
<dbReference type="Gene3D" id="3.40.50.2300">
    <property type="match status" value="1"/>
</dbReference>
<accession>A0A1F7S1D4</accession>
<feature type="domain" description="GGDEF" evidence="3">
    <location>
        <begin position="151"/>
        <end position="286"/>
    </location>
</feature>
<dbReference type="InterPro" id="IPR043128">
    <property type="entry name" value="Rev_trsase/Diguanyl_cyclase"/>
</dbReference>
<evidence type="ECO:0000313" key="4">
    <source>
        <dbReference type="EMBL" id="OGL47622.1"/>
    </source>
</evidence>
<dbReference type="SMART" id="SM00267">
    <property type="entry name" value="GGDEF"/>
    <property type="match status" value="1"/>
</dbReference>
<dbReference type="NCBIfam" id="TIGR00254">
    <property type="entry name" value="GGDEF"/>
    <property type="match status" value="1"/>
</dbReference>
<gene>
    <name evidence="4" type="ORF">A2W05_04625</name>
</gene>
<dbReference type="InterPro" id="IPR050469">
    <property type="entry name" value="Diguanylate_Cyclase"/>
</dbReference>
<dbReference type="SUPFAM" id="SSF55073">
    <property type="entry name" value="Nucleotide cyclase"/>
    <property type="match status" value="1"/>
</dbReference>
<dbReference type="FunFam" id="3.30.70.270:FF:000001">
    <property type="entry name" value="Diguanylate cyclase domain protein"/>
    <property type="match status" value="1"/>
</dbReference>
<dbReference type="InterPro" id="IPR029787">
    <property type="entry name" value="Nucleotide_cyclase"/>
</dbReference>
<organism evidence="4 5">
    <name type="scientific">Candidatus Schekmanbacteria bacterium RBG_16_38_10</name>
    <dbReference type="NCBI Taxonomy" id="1817879"/>
    <lineage>
        <taxon>Bacteria</taxon>
        <taxon>Candidatus Schekmaniibacteriota</taxon>
    </lineage>
</organism>
<dbReference type="InterPro" id="IPR000160">
    <property type="entry name" value="GGDEF_dom"/>
</dbReference>
<protein>
    <recommendedName>
        <fullName evidence="6">Diguanylate cyclase response regulator</fullName>
    </recommendedName>
</protein>
<dbReference type="PANTHER" id="PTHR45138:SF9">
    <property type="entry name" value="DIGUANYLATE CYCLASE DGCM-RELATED"/>
    <property type="match status" value="1"/>
</dbReference>
<dbReference type="GO" id="GO:0052621">
    <property type="term" value="F:diguanylate cyclase activity"/>
    <property type="evidence" value="ECO:0007669"/>
    <property type="project" value="TreeGrafter"/>
</dbReference>
<name>A0A1F7S1D4_9BACT</name>
<dbReference type="GO" id="GO:1902201">
    <property type="term" value="P:negative regulation of bacterial-type flagellum-dependent cell motility"/>
    <property type="evidence" value="ECO:0007669"/>
    <property type="project" value="TreeGrafter"/>
</dbReference>
<dbReference type="AlphaFoldDB" id="A0A1F7S1D4"/>
<feature type="modified residue" description="4-aspartylphosphate" evidence="1">
    <location>
        <position position="37"/>
    </location>
</feature>
<dbReference type="GO" id="GO:0043709">
    <property type="term" value="P:cell adhesion involved in single-species biofilm formation"/>
    <property type="evidence" value="ECO:0007669"/>
    <property type="project" value="TreeGrafter"/>
</dbReference>
<proteinExistence type="predicted"/>
<evidence type="ECO:0000256" key="1">
    <source>
        <dbReference type="PROSITE-ProRule" id="PRU00169"/>
    </source>
</evidence>
<dbReference type="Pfam" id="PF00072">
    <property type="entry name" value="Response_reg"/>
    <property type="match status" value="1"/>
</dbReference>
<dbReference type="PROSITE" id="PS50887">
    <property type="entry name" value="GGDEF"/>
    <property type="match status" value="1"/>
</dbReference>
<dbReference type="PROSITE" id="PS50110">
    <property type="entry name" value="RESPONSE_REGULATORY"/>
    <property type="match status" value="1"/>
</dbReference>
<evidence type="ECO:0000259" key="3">
    <source>
        <dbReference type="PROSITE" id="PS50887"/>
    </source>
</evidence>
<keyword evidence="1" id="KW-0597">Phosphoprotein</keyword>
<evidence type="ECO:0000313" key="5">
    <source>
        <dbReference type="Proteomes" id="UP000178797"/>
    </source>
</evidence>
<evidence type="ECO:0000259" key="2">
    <source>
        <dbReference type="PROSITE" id="PS50110"/>
    </source>
</evidence>
<dbReference type="GO" id="GO:0005886">
    <property type="term" value="C:plasma membrane"/>
    <property type="evidence" value="ECO:0007669"/>
    <property type="project" value="TreeGrafter"/>
</dbReference>
<sequence>MLMDLLEEEGFNVEIANGGFEAIGKINSNHFDLIITDIMMPEVDGMQVLKKAKETDPDTDVIVMTGYASVESAVQSMRLGAIDYITKPFNIEHVKIIISRSVERRVLKRKAEEGEFYKELSKMDGLTEVYNHRSFHQILETEVCRARRYNRNLSLMMIDVDNFKIYNDSNGHPAGDIILKQLAWIFIKNCRECDHIARYGGDEFAIIFPETNKDDAAYIGRRLRQIIEDSGFEKEEVLPCGSLTISIGLATFPDDAIEKNDLIEKADKALYQAKAEGRNQLVIYSIQQS</sequence>
<dbReference type="Gene3D" id="3.30.70.270">
    <property type="match status" value="1"/>
</dbReference>
<dbReference type="GO" id="GO:0000160">
    <property type="term" value="P:phosphorelay signal transduction system"/>
    <property type="evidence" value="ECO:0007669"/>
    <property type="project" value="InterPro"/>
</dbReference>